<evidence type="ECO:0008006" key="4">
    <source>
        <dbReference type="Google" id="ProtNLM"/>
    </source>
</evidence>
<evidence type="ECO:0000256" key="1">
    <source>
        <dbReference type="SAM" id="MobiDB-lite"/>
    </source>
</evidence>
<feature type="region of interest" description="Disordered" evidence="1">
    <location>
        <begin position="280"/>
        <end position="331"/>
    </location>
</feature>
<dbReference type="EMBL" id="BRYB01003333">
    <property type="protein sequence ID" value="GMI34806.1"/>
    <property type="molecule type" value="Genomic_DNA"/>
</dbReference>
<organism evidence="2 3">
    <name type="scientific">Tetraparma gracilis</name>
    <dbReference type="NCBI Taxonomy" id="2962635"/>
    <lineage>
        <taxon>Eukaryota</taxon>
        <taxon>Sar</taxon>
        <taxon>Stramenopiles</taxon>
        <taxon>Ochrophyta</taxon>
        <taxon>Bolidophyceae</taxon>
        <taxon>Parmales</taxon>
        <taxon>Triparmaceae</taxon>
        <taxon>Tetraparma</taxon>
    </lineage>
</organism>
<evidence type="ECO:0000313" key="3">
    <source>
        <dbReference type="Proteomes" id="UP001165060"/>
    </source>
</evidence>
<gene>
    <name evidence="2" type="ORF">TeGR_g590</name>
</gene>
<name>A0ABQ6MW98_9STRA</name>
<feature type="compositionally biased region" description="Basic and acidic residues" evidence="1">
    <location>
        <begin position="292"/>
        <end position="331"/>
    </location>
</feature>
<keyword evidence="3" id="KW-1185">Reference proteome</keyword>
<protein>
    <recommendedName>
        <fullName evidence="4">Methyltransferase type 11 domain-containing protein</fullName>
    </recommendedName>
</protein>
<feature type="compositionally biased region" description="Basic residues" evidence="1">
    <location>
        <begin position="280"/>
        <end position="291"/>
    </location>
</feature>
<reference evidence="2 3" key="1">
    <citation type="journal article" date="2023" name="Commun. Biol.">
        <title>Genome analysis of Parmales, the sister group of diatoms, reveals the evolutionary specialization of diatoms from phago-mixotrophs to photoautotrophs.</title>
        <authorList>
            <person name="Ban H."/>
            <person name="Sato S."/>
            <person name="Yoshikawa S."/>
            <person name="Yamada K."/>
            <person name="Nakamura Y."/>
            <person name="Ichinomiya M."/>
            <person name="Sato N."/>
            <person name="Blanc-Mathieu R."/>
            <person name="Endo H."/>
            <person name="Kuwata A."/>
            <person name="Ogata H."/>
        </authorList>
    </citation>
    <scope>NUCLEOTIDE SEQUENCE [LARGE SCALE GENOMIC DNA]</scope>
</reference>
<dbReference type="Proteomes" id="UP001165060">
    <property type="component" value="Unassembled WGS sequence"/>
</dbReference>
<evidence type="ECO:0000313" key="2">
    <source>
        <dbReference type="EMBL" id="GMI34806.1"/>
    </source>
</evidence>
<comment type="caution">
    <text evidence="2">The sequence shown here is derived from an EMBL/GenBank/DDBJ whole genome shotgun (WGS) entry which is preliminary data.</text>
</comment>
<proteinExistence type="predicted"/>
<accession>A0ABQ6MW98</accession>
<sequence length="331" mass="35539">MQDPITAARLSFISTALLSNQTPSSSTVLALDCVSPSFCYALPKSTRAILGHPTFLAEVGGGGRPRVPFRTRRQMKQALERRLIAETVALRFAEPEKQGDVALGGVKDASVDVVLWDQVVAGAENYYREAGGVADDSWFPELVAAVGRVLKPGGVCLFLEKTEVGLPGAKGGDRNFVLALEALRSNYTYAPYTDSEKASLSSLASLGDSDLSLDASQFPLFSITYDNVDKTLAPYVAGVAVKQEALSPTRAAPLTPAAKARLKKATAGADVAIDAFERGRKKRAGDKRKARKEAAREEAEEGQREARKEEGKGWGEKLLAKLNPNREDVSI</sequence>